<keyword evidence="11" id="KW-1185">Reference proteome</keyword>
<evidence type="ECO:0000256" key="4">
    <source>
        <dbReference type="ARBA" id="ARBA00022475"/>
    </source>
</evidence>
<dbReference type="CDD" id="cd13962">
    <property type="entry name" value="PT_UbiA_UBIAD1"/>
    <property type="match status" value="1"/>
</dbReference>
<gene>
    <name evidence="10" type="ORF">OKA04_14895</name>
</gene>
<evidence type="ECO:0000256" key="3">
    <source>
        <dbReference type="ARBA" id="ARBA00022428"/>
    </source>
</evidence>
<dbReference type="PANTHER" id="PTHR13929">
    <property type="entry name" value="1,4-DIHYDROXY-2-NAPHTHOATE OCTAPRENYLTRANSFERASE"/>
    <property type="match status" value="1"/>
</dbReference>
<keyword evidence="7 9" id="KW-1133">Transmembrane helix</keyword>
<dbReference type="InterPro" id="IPR044878">
    <property type="entry name" value="UbiA_sf"/>
</dbReference>
<organism evidence="10 11">
    <name type="scientific">Luteolibacter flavescens</name>
    <dbReference type="NCBI Taxonomy" id="1859460"/>
    <lineage>
        <taxon>Bacteria</taxon>
        <taxon>Pseudomonadati</taxon>
        <taxon>Verrucomicrobiota</taxon>
        <taxon>Verrucomicrobiia</taxon>
        <taxon>Verrucomicrobiales</taxon>
        <taxon>Verrucomicrobiaceae</taxon>
        <taxon>Luteolibacter</taxon>
    </lineage>
</organism>
<dbReference type="PANTHER" id="PTHR13929:SF0">
    <property type="entry name" value="UBIA PRENYLTRANSFERASE DOMAIN-CONTAINING PROTEIN 1"/>
    <property type="match status" value="1"/>
</dbReference>
<evidence type="ECO:0000256" key="9">
    <source>
        <dbReference type="SAM" id="Phobius"/>
    </source>
</evidence>
<dbReference type="RefSeq" id="WP_264501979.1">
    <property type="nucleotide sequence ID" value="NZ_JAPDDS010000008.1"/>
</dbReference>
<feature type="transmembrane region" description="Helical" evidence="9">
    <location>
        <begin position="12"/>
        <end position="29"/>
    </location>
</feature>
<evidence type="ECO:0000256" key="7">
    <source>
        <dbReference type="ARBA" id="ARBA00022989"/>
    </source>
</evidence>
<feature type="transmembrane region" description="Helical" evidence="9">
    <location>
        <begin position="245"/>
        <end position="264"/>
    </location>
</feature>
<evidence type="ECO:0000256" key="1">
    <source>
        <dbReference type="ARBA" id="ARBA00004141"/>
    </source>
</evidence>
<evidence type="ECO:0000256" key="8">
    <source>
        <dbReference type="ARBA" id="ARBA00023136"/>
    </source>
</evidence>
<dbReference type="Pfam" id="PF01040">
    <property type="entry name" value="UbiA"/>
    <property type="match status" value="1"/>
</dbReference>
<evidence type="ECO:0000256" key="6">
    <source>
        <dbReference type="ARBA" id="ARBA00022692"/>
    </source>
</evidence>
<keyword evidence="8 9" id="KW-0472">Membrane</keyword>
<feature type="transmembrane region" description="Helical" evidence="9">
    <location>
        <begin position="41"/>
        <end position="61"/>
    </location>
</feature>
<keyword evidence="5" id="KW-0808">Transferase</keyword>
<sequence>MVATWLRALRLPFYPMSWLGYTLGASLVIPLRELWSMPAYWWGYTVVFLVEALTVFVNDLYDFESDRRNRSHGNFSGGSRVLVEHRLTPADLKRACRIVLAGVVVAGVWVQLHSPAPVAVNLALIATALILGVGYTAPPLKLSHRGCGEITVALVHSFLVIQCGAAVVGGEVGHPGIVETALPLFLAIIPSISISGLPDVDADRAAGKRTLAVKLGPRPVIILAVASSIAAAMLVTIRVDGWPTWALWGVCVHALLVAGSAFSIWRRPAGEKVDGVIAMALACVLWFTLVPLAS</sequence>
<feature type="transmembrane region" description="Helical" evidence="9">
    <location>
        <begin position="150"/>
        <end position="169"/>
    </location>
</feature>
<keyword evidence="3" id="KW-0474">Menaquinone biosynthesis</keyword>
<keyword evidence="6 9" id="KW-0812">Transmembrane</keyword>
<feature type="transmembrane region" description="Helical" evidence="9">
    <location>
        <begin position="181"/>
        <end position="200"/>
    </location>
</feature>
<evidence type="ECO:0000256" key="5">
    <source>
        <dbReference type="ARBA" id="ARBA00022679"/>
    </source>
</evidence>
<comment type="caution">
    <text evidence="10">The sequence shown here is derived from an EMBL/GenBank/DDBJ whole genome shotgun (WGS) entry which is preliminary data.</text>
</comment>
<feature type="transmembrane region" description="Helical" evidence="9">
    <location>
        <begin position="276"/>
        <end position="293"/>
    </location>
</feature>
<feature type="transmembrane region" description="Helical" evidence="9">
    <location>
        <begin position="95"/>
        <end position="112"/>
    </location>
</feature>
<comment type="subcellular location">
    <subcellularLocation>
        <location evidence="1">Membrane</location>
        <topology evidence="1">Multi-pass membrane protein</topology>
    </subcellularLocation>
</comment>
<accession>A0ABT3FR19</accession>
<name>A0ABT3FR19_9BACT</name>
<dbReference type="InterPro" id="IPR000537">
    <property type="entry name" value="UbiA_prenyltransferase"/>
</dbReference>
<reference evidence="10 11" key="1">
    <citation type="submission" date="2022-10" db="EMBL/GenBank/DDBJ databases">
        <title>Luteolibacter flavescens strain MCCC 1K03193, whole genome shotgun sequencing project.</title>
        <authorList>
            <person name="Zhao G."/>
            <person name="Shen L."/>
        </authorList>
    </citation>
    <scope>NUCLEOTIDE SEQUENCE [LARGE SCALE GENOMIC DNA]</scope>
    <source>
        <strain evidence="10 11">MCCC 1K03193</strain>
    </source>
</reference>
<dbReference type="EMBL" id="JAPDDS010000008">
    <property type="protein sequence ID" value="MCW1886023.1"/>
    <property type="molecule type" value="Genomic_DNA"/>
</dbReference>
<proteinExistence type="predicted"/>
<protein>
    <submittedName>
        <fullName evidence="10">Prenyltransferase</fullName>
    </submittedName>
</protein>
<keyword evidence="4" id="KW-1003">Cell membrane</keyword>
<evidence type="ECO:0000256" key="2">
    <source>
        <dbReference type="ARBA" id="ARBA00004863"/>
    </source>
</evidence>
<feature type="transmembrane region" description="Helical" evidence="9">
    <location>
        <begin position="220"/>
        <end position="239"/>
    </location>
</feature>
<comment type="pathway">
    <text evidence="2">Quinol/quinone metabolism; menaquinone biosynthesis.</text>
</comment>
<dbReference type="InterPro" id="IPR026046">
    <property type="entry name" value="UBIAD1"/>
</dbReference>
<dbReference type="Gene3D" id="1.10.357.140">
    <property type="entry name" value="UbiA prenyltransferase"/>
    <property type="match status" value="1"/>
</dbReference>
<evidence type="ECO:0000313" key="11">
    <source>
        <dbReference type="Proteomes" id="UP001207930"/>
    </source>
</evidence>
<feature type="transmembrane region" description="Helical" evidence="9">
    <location>
        <begin position="118"/>
        <end position="138"/>
    </location>
</feature>
<dbReference type="Proteomes" id="UP001207930">
    <property type="component" value="Unassembled WGS sequence"/>
</dbReference>
<evidence type="ECO:0000313" key="10">
    <source>
        <dbReference type="EMBL" id="MCW1886023.1"/>
    </source>
</evidence>